<accession>A0ABS1SAM8</accession>
<reference evidence="3 4" key="1">
    <citation type="submission" date="2021-01" db="EMBL/GenBank/DDBJ databases">
        <title>011410 draft genome.</title>
        <authorList>
            <person name="Lang L."/>
        </authorList>
    </citation>
    <scope>NUCLEOTIDE SEQUENCE [LARGE SCALE GENOMIC DNA]</scope>
    <source>
        <strain evidence="3 4">KCTC 42845</strain>
    </source>
</reference>
<comment type="caution">
    <text evidence="3">The sequence shown here is derived from an EMBL/GenBank/DDBJ whole genome shotgun (WGS) entry which is preliminary data.</text>
</comment>
<name>A0ABS1SAM8_9RHOB</name>
<protein>
    <submittedName>
        <fullName evidence="3">Uncharacterized protein</fullName>
    </submittedName>
</protein>
<evidence type="ECO:0000256" key="1">
    <source>
        <dbReference type="SAM" id="MobiDB-lite"/>
    </source>
</evidence>
<keyword evidence="2" id="KW-1133">Transmembrane helix</keyword>
<sequence>MSSHENKPAASRLPPDVPTSEIEESLSASHEPPEAAKQVQSGKAILLNWCIMIVGFGVVAVVAYWLLG</sequence>
<proteinExistence type="predicted"/>
<dbReference type="RefSeq" id="WP_191313267.1">
    <property type="nucleotide sequence ID" value="NZ_BNCL01000052.1"/>
</dbReference>
<evidence type="ECO:0000256" key="2">
    <source>
        <dbReference type="SAM" id="Phobius"/>
    </source>
</evidence>
<keyword evidence="2" id="KW-0812">Transmembrane</keyword>
<feature type="region of interest" description="Disordered" evidence="1">
    <location>
        <begin position="1"/>
        <end position="35"/>
    </location>
</feature>
<organism evidence="3 4">
    <name type="scientific">Paracoccus aerius</name>
    <dbReference type="NCBI Taxonomy" id="1915382"/>
    <lineage>
        <taxon>Bacteria</taxon>
        <taxon>Pseudomonadati</taxon>
        <taxon>Pseudomonadota</taxon>
        <taxon>Alphaproteobacteria</taxon>
        <taxon>Rhodobacterales</taxon>
        <taxon>Paracoccaceae</taxon>
        <taxon>Paracoccus</taxon>
    </lineage>
</organism>
<evidence type="ECO:0000313" key="4">
    <source>
        <dbReference type="Proteomes" id="UP000644749"/>
    </source>
</evidence>
<keyword evidence="2" id="KW-0472">Membrane</keyword>
<dbReference type="Proteomes" id="UP000644749">
    <property type="component" value="Unassembled WGS sequence"/>
</dbReference>
<feature type="transmembrane region" description="Helical" evidence="2">
    <location>
        <begin position="46"/>
        <end position="67"/>
    </location>
</feature>
<evidence type="ECO:0000313" key="3">
    <source>
        <dbReference type="EMBL" id="MBL3675784.1"/>
    </source>
</evidence>
<keyword evidence="4" id="KW-1185">Reference proteome</keyword>
<gene>
    <name evidence="3" type="ORF">JL111_20210</name>
</gene>
<dbReference type="EMBL" id="JAESHT010000049">
    <property type="protein sequence ID" value="MBL3675784.1"/>
    <property type="molecule type" value="Genomic_DNA"/>
</dbReference>